<dbReference type="InterPro" id="IPR041552">
    <property type="entry name" value="UvrA_DNA-bd"/>
</dbReference>
<dbReference type="Gene3D" id="3.40.50.300">
    <property type="entry name" value="P-loop containing nucleotide triphosphate hydrolases"/>
    <property type="match status" value="3"/>
</dbReference>
<keyword evidence="2" id="KW-0963">Cytoplasm</keyword>
<evidence type="ECO:0000256" key="4">
    <source>
        <dbReference type="ARBA" id="ARBA00022737"/>
    </source>
</evidence>
<accession>A0ABX5XN64</accession>
<evidence type="ECO:0000259" key="18">
    <source>
        <dbReference type="SMART" id="SM00382"/>
    </source>
</evidence>
<comment type="similarity">
    <text evidence="14">Belongs to the ABC transporter superfamily. UvrA family.</text>
</comment>
<keyword evidence="10" id="KW-0067">ATP-binding</keyword>
<evidence type="ECO:0000256" key="13">
    <source>
        <dbReference type="ARBA" id="ARBA00023204"/>
    </source>
</evidence>
<evidence type="ECO:0000256" key="6">
    <source>
        <dbReference type="ARBA" id="ARBA00022763"/>
    </source>
</evidence>
<dbReference type="Gene3D" id="3.30.1490.20">
    <property type="entry name" value="ATP-grasp fold, A domain"/>
    <property type="match status" value="1"/>
</dbReference>
<evidence type="ECO:0000256" key="1">
    <source>
        <dbReference type="ARBA" id="ARBA00004496"/>
    </source>
</evidence>
<evidence type="ECO:0000256" key="11">
    <source>
        <dbReference type="ARBA" id="ARBA00022881"/>
    </source>
</evidence>
<evidence type="ECO:0000313" key="19">
    <source>
        <dbReference type="EMBL" id="QDV82821.1"/>
    </source>
</evidence>
<keyword evidence="6" id="KW-0227">DNA damage</keyword>
<dbReference type="InterPro" id="IPR004602">
    <property type="entry name" value="UvrA"/>
</dbReference>
<dbReference type="Pfam" id="PF17755">
    <property type="entry name" value="UvrA_DNA-bind"/>
    <property type="match status" value="1"/>
</dbReference>
<name>A0ABX5XN64_9BACT</name>
<proteinExistence type="inferred from homology"/>
<keyword evidence="13" id="KW-0234">DNA repair</keyword>
<keyword evidence="4" id="KW-0677">Repeat</keyword>
<dbReference type="PANTHER" id="PTHR43152">
    <property type="entry name" value="UVRABC SYSTEM PROTEIN A"/>
    <property type="match status" value="1"/>
</dbReference>
<feature type="domain" description="AAA+ ATPase" evidence="18">
    <location>
        <begin position="878"/>
        <end position="1153"/>
    </location>
</feature>
<keyword evidence="9" id="KW-0862">Zinc</keyword>
<evidence type="ECO:0000256" key="3">
    <source>
        <dbReference type="ARBA" id="ARBA00022723"/>
    </source>
</evidence>
<evidence type="ECO:0000256" key="10">
    <source>
        <dbReference type="ARBA" id="ARBA00022840"/>
    </source>
</evidence>
<protein>
    <recommendedName>
        <fullName evidence="15">UvrABC system protein A</fullName>
    </recommendedName>
    <alternativeName>
        <fullName evidence="16">Excinuclease ABC subunit A</fullName>
    </alternativeName>
</protein>
<dbReference type="EMBL" id="CP036432">
    <property type="protein sequence ID" value="QDV82821.1"/>
    <property type="molecule type" value="Genomic_DNA"/>
</dbReference>
<keyword evidence="5" id="KW-0547">Nucleotide-binding</keyword>
<sequence length="1193" mass="129505">MRLWTTRVKALPVSLRSSETRRLKPAHQRTLVSSLQAHPPRAAKQQDGRLKPAHQQPLVSSLQAHPPRAAKQQDGRLKPAHQRTLVSSLQAHPLAAEQRNEAAKACTPATVGVQPSGASPRAAKQQDGRLKPAHQQPLVSSLQAHPLAAEQRNEAAEACTPATVGLPPVVNGGRCATLLTQHSLHLNHAPTAPLSSPSAPSRSSAAAHLISVRGCRVHNLRDVDLDLPRGKLIAFCGLSGSGKTSLALDTLYAEGQRCYIESFSAYTRQFLQRLDKPDCDSITGIPPAVAVTRAGGSKTNRSTVGTATEIADHLRLLFAKCATLYCTDCGREVSADDPTTIAEELAASPQRAMIGFQVWLPNRKSGGEILLGLQRAGYLRLIVRGQTFHLSDSDRAALAKKIGRGGAECIVVVDRVSADTELSRLTESLETSMGEGHGRAVVLIEAQATAIAEADTEPPSAQRVGESNLRFVPPNHDLSAADPSAGVSTDGKTPTGRITEIDGRPWMQRVISDQRRCDQCDLDYPDPVPRLFNFNNPLGACEKCEGFGDLVDVDMDLVVPDPSLSIAEGAIAPWNTPSYEHELEELLALAEDYDLPTDVPFSKLKKKHLKLIQRGVPERNFGGLDGFFAWLDRKKYKMHIRIFAARYRSYRTCDACDGRRYNAAALAYKIADRTIADLLEMSGSAAADFFHHAPLGERQREIAAEPLRQICDRIGYLQSVGLGYLQLDRPLRTLSGGETQRVALTAALGGNLVNMLYVLDEPTAGLHPKDVRRLADSIASLRDRGNTVIVVEHNETMIETADRVVEIGPGAGSDGGRIVFEGTPKQMLRHRDSLTGQFLSGRRGATLRHHDPRSPRGRITLRGARGHNLQDLTVDFPLGVLCVVTGVSGSGKSSLVQDTLFEAIRHEKLRQAAKPLPYQSITGLGQIQDCVSVDQSPISRSPRSCPVTYLKAFDPIRKVFADSVEARARGLTPSHFTFNSDKGRCPECEGAGVLEIDMQFLADVSMQCPECRGTRFRDDILKVRYRDRSIADVLAMSAREAYAFFRGADKVQARLKRMIDVGLGYLSLGQSATTLSSGEGQRLKLAAFLASAKRKRTLFVMDEPTTGLHFDDLIRLVDCFDALIADGHSLLVVEHNPLLMLSADHLIDLGPGAGDAGGRIVAEGTPAEVAACQESETGKVLAMEMERGGMAER</sequence>
<dbReference type="PANTHER" id="PTHR43152:SF3">
    <property type="entry name" value="UVRABC SYSTEM PROTEIN A"/>
    <property type="match status" value="1"/>
</dbReference>
<keyword evidence="3" id="KW-0479">Metal-binding</keyword>
<feature type="region of interest" description="Disordered" evidence="17">
    <location>
        <begin position="19"/>
        <end position="80"/>
    </location>
</feature>
<keyword evidence="20" id="KW-1185">Reference proteome</keyword>
<keyword evidence="11" id="KW-0267">Excision nuclease</keyword>
<dbReference type="Proteomes" id="UP000318081">
    <property type="component" value="Chromosome"/>
</dbReference>
<dbReference type="SMART" id="SM00382">
    <property type="entry name" value="AAA"/>
    <property type="match status" value="2"/>
</dbReference>
<dbReference type="NCBIfam" id="TIGR00630">
    <property type="entry name" value="uvra"/>
    <property type="match status" value="1"/>
</dbReference>
<evidence type="ECO:0000256" key="9">
    <source>
        <dbReference type="ARBA" id="ARBA00022833"/>
    </source>
</evidence>
<evidence type="ECO:0000256" key="15">
    <source>
        <dbReference type="ARBA" id="ARBA00039316"/>
    </source>
</evidence>
<evidence type="ECO:0000313" key="20">
    <source>
        <dbReference type="Proteomes" id="UP000318081"/>
    </source>
</evidence>
<keyword evidence="8" id="KW-0863">Zinc-finger</keyword>
<feature type="domain" description="AAA+ ATPase" evidence="18">
    <location>
        <begin position="229"/>
        <end position="811"/>
    </location>
</feature>
<dbReference type="Gene3D" id="1.20.1580.10">
    <property type="entry name" value="ABC transporter ATPase like domain"/>
    <property type="match status" value="3"/>
</dbReference>
<evidence type="ECO:0000256" key="7">
    <source>
        <dbReference type="ARBA" id="ARBA00022769"/>
    </source>
</evidence>
<evidence type="ECO:0000256" key="5">
    <source>
        <dbReference type="ARBA" id="ARBA00022741"/>
    </source>
</evidence>
<evidence type="ECO:0000256" key="17">
    <source>
        <dbReference type="SAM" id="MobiDB-lite"/>
    </source>
</evidence>
<evidence type="ECO:0000256" key="2">
    <source>
        <dbReference type="ARBA" id="ARBA00022490"/>
    </source>
</evidence>
<dbReference type="Pfam" id="PF17760">
    <property type="entry name" value="UvrA_inter"/>
    <property type="match status" value="1"/>
</dbReference>
<dbReference type="Gene3D" id="1.10.8.280">
    <property type="entry name" value="ABC transporter ATPase domain-like"/>
    <property type="match status" value="1"/>
</dbReference>
<evidence type="ECO:0000256" key="8">
    <source>
        <dbReference type="ARBA" id="ARBA00022771"/>
    </source>
</evidence>
<evidence type="ECO:0000256" key="14">
    <source>
        <dbReference type="ARBA" id="ARBA00038000"/>
    </source>
</evidence>
<dbReference type="InterPro" id="IPR003593">
    <property type="entry name" value="AAA+_ATPase"/>
</dbReference>
<gene>
    <name evidence="19" type="primary">uvrA_1</name>
    <name evidence="19" type="ORF">TBK1r_17530</name>
</gene>
<dbReference type="SUPFAM" id="SSF52540">
    <property type="entry name" value="P-loop containing nucleoside triphosphate hydrolases"/>
    <property type="match status" value="2"/>
</dbReference>
<feature type="region of interest" description="Disordered" evidence="17">
    <location>
        <begin position="102"/>
        <end position="133"/>
    </location>
</feature>
<organism evidence="19 20">
    <name type="scientific">Stieleria magnilauensis</name>
    <dbReference type="NCBI Taxonomy" id="2527963"/>
    <lineage>
        <taxon>Bacteria</taxon>
        <taxon>Pseudomonadati</taxon>
        <taxon>Planctomycetota</taxon>
        <taxon>Planctomycetia</taxon>
        <taxon>Pirellulales</taxon>
        <taxon>Pirellulaceae</taxon>
        <taxon>Stieleria</taxon>
    </lineage>
</organism>
<dbReference type="InterPro" id="IPR013815">
    <property type="entry name" value="ATP_grasp_subdomain_1"/>
</dbReference>
<dbReference type="InterPro" id="IPR027417">
    <property type="entry name" value="P-loop_NTPase"/>
</dbReference>
<keyword evidence="12" id="KW-0238">DNA-binding</keyword>
<comment type="subcellular location">
    <subcellularLocation>
        <location evidence="1">Cytoplasm</location>
    </subcellularLocation>
</comment>
<feature type="region of interest" description="Disordered" evidence="17">
    <location>
        <begin position="478"/>
        <end position="499"/>
    </location>
</feature>
<keyword evidence="7" id="KW-0228">DNA excision</keyword>
<dbReference type="InterPro" id="IPR041102">
    <property type="entry name" value="UvrA_inter"/>
</dbReference>
<evidence type="ECO:0000256" key="12">
    <source>
        <dbReference type="ARBA" id="ARBA00023125"/>
    </source>
</evidence>
<reference evidence="19 20" key="1">
    <citation type="submission" date="2019-02" db="EMBL/GenBank/DDBJ databases">
        <title>Deep-cultivation of Planctomycetes and their phenomic and genomic characterization uncovers novel biology.</title>
        <authorList>
            <person name="Wiegand S."/>
            <person name="Jogler M."/>
            <person name="Boedeker C."/>
            <person name="Pinto D."/>
            <person name="Vollmers J."/>
            <person name="Rivas-Marin E."/>
            <person name="Kohn T."/>
            <person name="Peeters S.H."/>
            <person name="Heuer A."/>
            <person name="Rast P."/>
            <person name="Oberbeckmann S."/>
            <person name="Bunk B."/>
            <person name="Jeske O."/>
            <person name="Meyerdierks A."/>
            <person name="Storesund J.E."/>
            <person name="Kallscheuer N."/>
            <person name="Luecker S."/>
            <person name="Lage O.M."/>
            <person name="Pohl T."/>
            <person name="Merkel B.J."/>
            <person name="Hornburger P."/>
            <person name="Mueller R.-W."/>
            <person name="Bruemmer F."/>
            <person name="Labrenz M."/>
            <person name="Spormann A.M."/>
            <person name="Op den Camp H."/>
            <person name="Overmann J."/>
            <person name="Amann R."/>
            <person name="Jetten M.S.M."/>
            <person name="Mascher T."/>
            <person name="Medema M.H."/>
            <person name="Devos D.P."/>
            <person name="Kaster A.-K."/>
            <person name="Ovreas L."/>
            <person name="Rohde M."/>
            <person name="Galperin M.Y."/>
            <person name="Jogler C."/>
        </authorList>
    </citation>
    <scope>NUCLEOTIDE SEQUENCE [LARGE SCALE GENOMIC DNA]</scope>
    <source>
        <strain evidence="19 20">TBK1r</strain>
    </source>
</reference>
<evidence type="ECO:0000256" key="16">
    <source>
        <dbReference type="ARBA" id="ARBA00042156"/>
    </source>
</evidence>